<dbReference type="PANTHER" id="PTHR44068">
    <property type="entry name" value="ZGC:194242"/>
    <property type="match status" value="1"/>
</dbReference>
<dbReference type="PANTHER" id="PTHR44068:SF11">
    <property type="entry name" value="GERANYL DIPHOSPHATE 2-C-METHYLTRANSFERASE"/>
    <property type="match status" value="1"/>
</dbReference>
<dbReference type="InterPro" id="IPR029063">
    <property type="entry name" value="SAM-dependent_MTases_sf"/>
</dbReference>
<accession>A0A381Z2N4</accession>
<dbReference type="Pfam" id="PF08241">
    <property type="entry name" value="Methyltransf_11"/>
    <property type="match status" value="1"/>
</dbReference>
<gene>
    <name evidence="3" type="ORF">METZ01_LOCUS136055</name>
</gene>
<evidence type="ECO:0000313" key="3">
    <source>
        <dbReference type="EMBL" id="SVA83201.1"/>
    </source>
</evidence>
<organism evidence="3">
    <name type="scientific">marine metagenome</name>
    <dbReference type="NCBI Taxonomy" id="408172"/>
    <lineage>
        <taxon>unclassified sequences</taxon>
        <taxon>metagenomes</taxon>
        <taxon>ecological metagenomes</taxon>
    </lineage>
</organism>
<dbReference type="InterPro" id="IPR013216">
    <property type="entry name" value="Methyltransf_11"/>
</dbReference>
<dbReference type="GO" id="GO:0008757">
    <property type="term" value="F:S-adenosylmethionine-dependent methyltransferase activity"/>
    <property type="evidence" value="ECO:0007669"/>
    <property type="project" value="InterPro"/>
</dbReference>
<name>A0A381Z2N4_9ZZZZ</name>
<feature type="domain" description="Methyltransferase type 11" evidence="2">
    <location>
        <begin position="18"/>
        <end position="119"/>
    </location>
</feature>
<dbReference type="SUPFAM" id="SSF53335">
    <property type="entry name" value="S-adenosyl-L-methionine-dependent methyltransferases"/>
    <property type="match status" value="1"/>
</dbReference>
<sequence length="236" mass="27073">MQTINFDKLNINAGDTVLDIGCGEGRHSIGLYVDREVNAIGIDLSMEDMKTAKSRIKDFSITDTNKSFCVFGAGDIQSLPFKDNVYDAVICSEVLEHLESLDDAVSEIVRVLKPGGVLAVSVPRFIPELICWKLSSEYSKTPGGHVRIFRQKNLKELILKESVSYTSFHWAHALHSPYWWLKCIFWGREKEHWLVTKYHQFLVWDLMQNPLLTRFLEAVLKPFIGKSLVMYFVKDQ</sequence>
<dbReference type="CDD" id="cd02440">
    <property type="entry name" value="AdoMet_MTases"/>
    <property type="match status" value="1"/>
</dbReference>
<dbReference type="InterPro" id="IPR050447">
    <property type="entry name" value="Erg6_SMT_methyltransf"/>
</dbReference>
<dbReference type="Gene3D" id="3.40.50.150">
    <property type="entry name" value="Vaccinia Virus protein VP39"/>
    <property type="match status" value="1"/>
</dbReference>
<protein>
    <recommendedName>
        <fullName evidence="2">Methyltransferase type 11 domain-containing protein</fullName>
    </recommendedName>
</protein>
<dbReference type="EMBL" id="UINC01019627">
    <property type="protein sequence ID" value="SVA83201.1"/>
    <property type="molecule type" value="Genomic_DNA"/>
</dbReference>
<proteinExistence type="predicted"/>
<dbReference type="AlphaFoldDB" id="A0A381Z2N4"/>
<keyword evidence="1" id="KW-0808">Transferase</keyword>
<evidence type="ECO:0000259" key="2">
    <source>
        <dbReference type="Pfam" id="PF08241"/>
    </source>
</evidence>
<reference evidence="3" key="1">
    <citation type="submission" date="2018-05" db="EMBL/GenBank/DDBJ databases">
        <authorList>
            <person name="Lanie J.A."/>
            <person name="Ng W.-L."/>
            <person name="Kazmierczak K.M."/>
            <person name="Andrzejewski T.M."/>
            <person name="Davidsen T.M."/>
            <person name="Wayne K.J."/>
            <person name="Tettelin H."/>
            <person name="Glass J.I."/>
            <person name="Rusch D."/>
            <person name="Podicherti R."/>
            <person name="Tsui H.-C.T."/>
            <person name="Winkler M.E."/>
        </authorList>
    </citation>
    <scope>NUCLEOTIDE SEQUENCE</scope>
</reference>
<evidence type="ECO:0000256" key="1">
    <source>
        <dbReference type="ARBA" id="ARBA00022679"/>
    </source>
</evidence>